<accession>A0A432ZSN0</accession>
<feature type="transmembrane region" description="Helical" evidence="1">
    <location>
        <begin position="93"/>
        <end position="112"/>
    </location>
</feature>
<evidence type="ECO:0000313" key="3">
    <source>
        <dbReference type="Proteomes" id="UP000287996"/>
    </source>
</evidence>
<feature type="transmembrane region" description="Helical" evidence="1">
    <location>
        <begin position="67"/>
        <end position="87"/>
    </location>
</feature>
<name>A0A432ZSN0_9GAMM</name>
<keyword evidence="1" id="KW-0472">Membrane</keyword>
<feature type="transmembrane region" description="Helical" evidence="1">
    <location>
        <begin position="124"/>
        <end position="145"/>
    </location>
</feature>
<keyword evidence="3" id="KW-1185">Reference proteome</keyword>
<comment type="caution">
    <text evidence="2">The sequence shown here is derived from an EMBL/GenBank/DDBJ whole genome shotgun (WGS) entry which is preliminary data.</text>
</comment>
<evidence type="ECO:0008006" key="4">
    <source>
        <dbReference type="Google" id="ProtNLM"/>
    </source>
</evidence>
<evidence type="ECO:0000313" key="2">
    <source>
        <dbReference type="EMBL" id="RUO80851.1"/>
    </source>
</evidence>
<gene>
    <name evidence="2" type="ORF">CWI84_04505</name>
</gene>
<keyword evidence="1" id="KW-1133">Transmembrane helix</keyword>
<organism evidence="2 3">
    <name type="scientific">Idiomarina tyrosinivorans</name>
    <dbReference type="NCBI Taxonomy" id="1445662"/>
    <lineage>
        <taxon>Bacteria</taxon>
        <taxon>Pseudomonadati</taxon>
        <taxon>Pseudomonadota</taxon>
        <taxon>Gammaproteobacteria</taxon>
        <taxon>Alteromonadales</taxon>
        <taxon>Idiomarinaceae</taxon>
        <taxon>Idiomarina</taxon>
    </lineage>
</organism>
<proteinExistence type="predicted"/>
<dbReference type="EMBL" id="PIQH01000003">
    <property type="protein sequence ID" value="RUO80851.1"/>
    <property type="molecule type" value="Genomic_DNA"/>
</dbReference>
<feature type="transmembrane region" description="Helical" evidence="1">
    <location>
        <begin position="34"/>
        <end position="55"/>
    </location>
</feature>
<dbReference type="Proteomes" id="UP000287996">
    <property type="component" value="Unassembled WGS sequence"/>
</dbReference>
<sequence length="182" mass="20173">MSSLVLAWPTVIKAQAFASSEHPEALLEMVQNMWSLLLLLSWLTVSGVIHGNWVLKYKHQRQKLRSWGWLVLPLGLAVGGLWVLKIALFSGSVLHVVFGSLALWSSFTMLRYVYRKEVTNTAWLLEHIAAMGGSAVGAYTAFFAFGGRHLLSFASGYQLVFWIVPGIVGALLIQRSSRKVTA</sequence>
<reference evidence="2 3" key="1">
    <citation type="journal article" date="2011" name="Front. Microbiol.">
        <title>Genomic signatures of strain selection and enhancement in Bacillus atrophaeus var. globigii, a historical biowarfare simulant.</title>
        <authorList>
            <person name="Gibbons H.S."/>
            <person name="Broomall S.M."/>
            <person name="McNew L.A."/>
            <person name="Daligault H."/>
            <person name="Chapman C."/>
            <person name="Bruce D."/>
            <person name="Karavis M."/>
            <person name="Krepps M."/>
            <person name="McGregor P.A."/>
            <person name="Hong C."/>
            <person name="Park K.H."/>
            <person name="Akmal A."/>
            <person name="Feldman A."/>
            <person name="Lin J.S."/>
            <person name="Chang W.E."/>
            <person name="Higgs B.W."/>
            <person name="Demirev P."/>
            <person name="Lindquist J."/>
            <person name="Liem A."/>
            <person name="Fochler E."/>
            <person name="Read T.D."/>
            <person name="Tapia R."/>
            <person name="Johnson S."/>
            <person name="Bishop-Lilly K.A."/>
            <person name="Detter C."/>
            <person name="Han C."/>
            <person name="Sozhamannan S."/>
            <person name="Rosenzweig C.N."/>
            <person name="Skowronski E.W."/>
        </authorList>
    </citation>
    <scope>NUCLEOTIDE SEQUENCE [LARGE SCALE GENOMIC DNA]</scope>
    <source>
        <strain evidence="2 3">CC-PW-9</strain>
    </source>
</reference>
<keyword evidence="1" id="KW-0812">Transmembrane</keyword>
<dbReference type="AlphaFoldDB" id="A0A432ZSN0"/>
<protein>
    <recommendedName>
        <fullName evidence="4">DUF2306 domain-containing protein</fullName>
    </recommendedName>
</protein>
<evidence type="ECO:0000256" key="1">
    <source>
        <dbReference type="SAM" id="Phobius"/>
    </source>
</evidence>
<feature type="transmembrane region" description="Helical" evidence="1">
    <location>
        <begin position="151"/>
        <end position="173"/>
    </location>
</feature>